<accession>A0A3M4YIE2</accession>
<evidence type="ECO:0000313" key="2">
    <source>
        <dbReference type="Proteomes" id="UP000268004"/>
    </source>
</evidence>
<dbReference type="Proteomes" id="UP000268004">
    <property type="component" value="Unassembled WGS sequence"/>
</dbReference>
<protein>
    <submittedName>
        <fullName evidence="1">ArsR family transcriptional regulator</fullName>
    </submittedName>
</protein>
<dbReference type="EMBL" id="RBSD01000076">
    <property type="protein sequence ID" value="RMR88410.1"/>
    <property type="molecule type" value="Genomic_DNA"/>
</dbReference>
<sequence length="40" mass="4364">MLKRGWVSRHLDSRALQLMPKGAGGMAKAFDLEGGVLPLR</sequence>
<gene>
    <name evidence="1" type="ORF">ALP78_05254</name>
</gene>
<organism evidence="1 2">
    <name type="scientific">Pseudomonas coronafaciens pv. striafaciens</name>
    <dbReference type="NCBI Taxonomy" id="235276"/>
    <lineage>
        <taxon>Bacteria</taxon>
        <taxon>Pseudomonadati</taxon>
        <taxon>Pseudomonadota</taxon>
        <taxon>Gammaproteobacteria</taxon>
        <taxon>Pseudomonadales</taxon>
        <taxon>Pseudomonadaceae</taxon>
        <taxon>Pseudomonas</taxon>
        <taxon>Pseudomonas coronafaciens</taxon>
    </lineage>
</organism>
<dbReference type="AlphaFoldDB" id="A0A3M4YIE2"/>
<reference evidence="1 2" key="1">
    <citation type="submission" date="2018-08" db="EMBL/GenBank/DDBJ databases">
        <title>Recombination of ecologically and evolutionarily significant loci maintains genetic cohesion in the Pseudomonas syringae species complex.</title>
        <authorList>
            <person name="Dillon M."/>
            <person name="Thakur S."/>
            <person name="Almeida R.N.D."/>
            <person name="Weir B.S."/>
            <person name="Guttman D.S."/>
        </authorList>
    </citation>
    <scope>NUCLEOTIDE SEQUENCE [LARGE SCALE GENOMIC DNA]</scope>
    <source>
        <strain evidence="1 2">ICMP 4996</strain>
    </source>
</reference>
<name>A0A3M4YIE2_9PSED</name>
<proteinExistence type="predicted"/>
<evidence type="ECO:0000313" key="1">
    <source>
        <dbReference type="EMBL" id="RMR88410.1"/>
    </source>
</evidence>
<comment type="caution">
    <text evidence="1">The sequence shown here is derived from an EMBL/GenBank/DDBJ whole genome shotgun (WGS) entry which is preliminary data.</text>
</comment>